<dbReference type="InterPro" id="IPR013783">
    <property type="entry name" value="Ig-like_fold"/>
</dbReference>
<dbReference type="InterPro" id="IPR015484">
    <property type="entry name" value="CD3_esu/gsu/dsu"/>
</dbReference>
<feature type="chain" id="PRO_5003240360" evidence="6">
    <location>
        <begin position="23"/>
        <end position="178"/>
    </location>
</feature>
<evidence type="ECO:0000256" key="5">
    <source>
        <dbReference type="SAM" id="Phobius"/>
    </source>
</evidence>
<feature type="transmembrane region" description="Helical" evidence="5">
    <location>
        <begin position="107"/>
        <end position="125"/>
    </location>
</feature>
<proteinExistence type="evidence at transcript level"/>
<dbReference type="GO" id="GO:0045059">
    <property type="term" value="P:positive thymic T cell selection"/>
    <property type="evidence" value="ECO:0007669"/>
    <property type="project" value="TreeGrafter"/>
</dbReference>
<dbReference type="GO" id="GO:0042105">
    <property type="term" value="C:alpha-beta T cell receptor complex"/>
    <property type="evidence" value="ECO:0007669"/>
    <property type="project" value="TreeGrafter"/>
</dbReference>
<dbReference type="GO" id="GO:0009897">
    <property type="term" value="C:external side of plasma membrane"/>
    <property type="evidence" value="ECO:0007669"/>
    <property type="project" value="TreeGrafter"/>
</dbReference>
<evidence type="ECO:0000256" key="1">
    <source>
        <dbReference type="ARBA" id="ARBA00004251"/>
    </source>
</evidence>
<evidence type="ECO:0000256" key="2">
    <source>
        <dbReference type="ARBA" id="ARBA00022475"/>
    </source>
</evidence>
<dbReference type="GO" id="GO:0004888">
    <property type="term" value="F:transmembrane signaling receptor activity"/>
    <property type="evidence" value="ECO:0007669"/>
    <property type="project" value="TreeGrafter"/>
</dbReference>
<evidence type="ECO:0000256" key="6">
    <source>
        <dbReference type="SAM" id="SignalP"/>
    </source>
</evidence>
<dbReference type="PANTHER" id="PTHR10570">
    <property type="entry name" value="T-CELL SURFACE GLYCOPROTEIN CD3 GAMMA CHAIN / DELTA CHAIN"/>
    <property type="match status" value="1"/>
</dbReference>
<evidence type="ECO:0000313" key="7">
    <source>
        <dbReference type="EMBL" id="ADV78596.1"/>
    </source>
</evidence>
<feature type="compositionally biased region" description="Polar residues" evidence="4">
    <location>
        <begin position="162"/>
        <end position="178"/>
    </location>
</feature>
<accession>E9K9X7</accession>
<dbReference type="Gene3D" id="2.60.40.10">
    <property type="entry name" value="Immunoglobulins"/>
    <property type="match status" value="1"/>
</dbReference>
<keyword evidence="5" id="KW-1133">Transmembrane helix</keyword>
<reference evidence="7" key="1">
    <citation type="submission" date="2010-01" db="EMBL/GenBank/DDBJ databases">
        <title>Molecular cloning and characterization of CD3 epsilon in mandarin fish Siniperca chuatsi.</title>
        <authorList>
            <person name="Guo Z."/>
            <person name="Nie P."/>
        </authorList>
    </citation>
    <scope>NUCLEOTIDE SEQUENCE</scope>
</reference>
<sequence>MNSMGVRAVLAVLLLCIATVKAENGEVTFWRENFTMTCPDNGTWFDKDNKIDDTQKEKLTFKYDNSKKGPYRCEYTYNVDSFKQKYYFYVQGKVCENCFELEASLCVMAIVADVVGTAFMMMIIYRCTKKKSPAGLTPASKPPARSGGRAPAVPSPDYDQLNPRTLSQDTYSSVNRMG</sequence>
<keyword evidence="2" id="KW-1003">Cell membrane</keyword>
<dbReference type="GO" id="GO:0007166">
    <property type="term" value="P:cell surface receptor signaling pathway"/>
    <property type="evidence" value="ECO:0007669"/>
    <property type="project" value="TreeGrafter"/>
</dbReference>
<keyword evidence="3 6" id="KW-0732">Signal</keyword>
<dbReference type="Pfam" id="PF16681">
    <property type="entry name" value="Ig_5"/>
    <property type="match status" value="1"/>
</dbReference>
<feature type="region of interest" description="Disordered" evidence="4">
    <location>
        <begin position="132"/>
        <end position="178"/>
    </location>
</feature>
<evidence type="ECO:0000256" key="3">
    <source>
        <dbReference type="ARBA" id="ARBA00022729"/>
    </source>
</evidence>
<evidence type="ECO:0000256" key="4">
    <source>
        <dbReference type="SAM" id="MobiDB-lite"/>
    </source>
</evidence>
<protein>
    <submittedName>
        <fullName evidence="7">T cell surface glycoprotein CD3 epsilon</fullName>
    </submittedName>
</protein>
<feature type="signal peptide" evidence="6">
    <location>
        <begin position="1"/>
        <end position="22"/>
    </location>
</feature>
<dbReference type="EMBL" id="GU550708">
    <property type="protein sequence ID" value="ADV78596.1"/>
    <property type="molecule type" value="mRNA"/>
</dbReference>
<organism evidence="7">
    <name type="scientific">Siniperca chuatsi</name>
    <name type="common">Mandarin fish</name>
    <dbReference type="NCBI Taxonomy" id="119488"/>
    <lineage>
        <taxon>Eukaryota</taxon>
        <taxon>Metazoa</taxon>
        <taxon>Chordata</taxon>
        <taxon>Craniata</taxon>
        <taxon>Vertebrata</taxon>
        <taxon>Euteleostomi</taxon>
        <taxon>Actinopterygii</taxon>
        <taxon>Neopterygii</taxon>
        <taxon>Teleostei</taxon>
        <taxon>Neoteleostei</taxon>
        <taxon>Acanthomorphata</taxon>
        <taxon>Eupercaria</taxon>
        <taxon>Centrarchiformes</taxon>
        <taxon>Centrarchoidei</taxon>
        <taxon>Sinipercidae</taxon>
        <taxon>Siniperca</taxon>
    </lineage>
</organism>
<dbReference type="PANTHER" id="PTHR10570:SF9">
    <property type="entry name" value="T-CELL SURFACE GLYCOPROTEIN CD3 EPSILON CHAIN"/>
    <property type="match status" value="1"/>
</dbReference>
<dbReference type="AlphaFoldDB" id="E9K9X7"/>
<keyword evidence="5" id="KW-0812">Transmembrane</keyword>
<name>E9K9X7_SINCH</name>
<comment type="subcellular location">
    <subcellularLocation>
        <location evidence="1">Cell membrane</location>
        <topology evidence="1">Single-pass type I membrane protein</topology>
    </subcellularLocation>
</comment>
<keyword evidence="5" id="KW-0472">Membrane</keyword>